<dbReference type="InParanoid" id="F2U2M6"/>
<gene>
    <name evidence="5" type="ORF">PTSG_02100</name>
</gene>
<dbReference type="InterPro" id="IPR000717">
    <property type="entry name" value="PCI_dom"/>
</dbReference>
<dbReference type="PROSITE" id="PS50250">
    <property type="entry name" value="PCI"/>
    <property type="match status" value="1"/>
</dbReference>
<dbReference type="OMA" id="LSNQQFC"/>
<evidence type="ECO:0000256" key="2">
    <source>
        <dbReference type="ARBA" id="ARBA00022942"/>
    </source>
</evidence>
<dbReference type="GeneID" id="16077176"/>
<dbReference type="InterPro" id="IPR011990">
    <property type="entry name" value="TPR-like_helical_dom_sf"/>
</dbReference>
<comment type="similarity">
    <text evidence="1">Belongs to the proteasome subunit S3 family.</text>
</comment>
<reference evidence="5" key="1">
    <citation type="submission" date="2009-08" db="EMBL/GenBank/DDBJ databases">
        <title>Annotation of Salpingoeca rosetta.</title>
        <authorList>
            <consortium name="The Broad Institute Genome Sequencing Platform"/>
            <person name="Russ C."/>
            <person name="Cuomo C."/>
            <person name="Burger G."/>
            <person name="Gray M.W."/>
            <person name="Holland P.W.H."/>
            <person name="King N."/>
            <person name="Lang F.B.F."/>
            <person name="Roger A.J."/>
            <person name="Ruiz-Trillo I."/>
            <person name="Young S.K."/>
            <person name="Zeng Q."/>
            <person name="Gargeya S."/>
            <person name="Alvarado L."/>
            <person name="Berlin A."/>
            <person name="Chapman S.B."/>
            <person name="Chen Z."/>
            <person name="Freedman E."/>
            <person name="Gellesch M."/>
            <person name="Goldberg J."/>
            <person name="Griggs A."/>
            <person name="Gujja S."/>
            <person name="Heilman E."/>
            <person name="Heiman D."/>
            <person name="Howarth C."/>
            <person name="Mehta T."/>
            <person name="Neiman D."/>
            <person name="Pearson M."/>
            <person name="Roberts A."/>
            <person name="Saif S."/>
            <person name="Shea T."/>
            <person name="Shenoy N."/>
            <person name="Sisk P."/>
            <person name="Stolte C."/>
            <person name="Sykes S."/>
            <person name="White J."/>
            <person name="Yandava C."/>
            <person name="Haas B."/>
            <person name="Nusbaum C."/>
            <person name="Birren B."/>
        </authorList>
    </citation>
    <scope>NUCLEOTIDE SEQUENCE</scope>
    <source>
        <strain evidence="5">ATCC 50818</strain>
    </source>
</reference>
<feature type="domain" description="PCI" evidence="4">
    <location>
        <begin position="249"/>
        <end position="427"/>
    </location>
</feature>
<sequence length="487" mass="55032">MAKTKEDKAEKKVEKEEKKEELTEEQKAENAMKLLAKDIVDAALLVWKAVSERDVRFAARALRRVTSLRARLSPQAIASATQQLVAEGEERSTIISLLGQPESMDEGEDDTKQSQSVVQGEGVHEVAMYLRLLVALYFLRETDLDKSKDILEALVADIDKSDHREASPLFATVFYFYTRIYELRGQAWDIKTTLHAALRVHTLRQNVPTQAVLINALLRLYLNADLVDQAELLVSKVTFPETAPNNETARFLYYLGRIKAVQLEYTEADHCLLQAARKAPAGAIGFKQHVHKLHVIVKMLLGEIPERDLFREPHLKRPLEPYFKLTHAVRLGEVGTFSRVVQEHRAKFCADKTFKLILRLRQSVIKAGIKTISFSYSRISLADLAKKLGLDSALDAEYVVAKAIKDGVIDATIDHSAGTVTSKEVVDVYSTNEPQEAFHRRIAFCLKLHNESVKAMRYPPNAHKKYLQANQVMDEEEEVVDSGEEEL</sequence>
<proteinExistence type="inferred from homology"/>
<dbReference type="eggNOG" id="KOG2581">
    <property type="taxonomic scope" value="Eukaryota"/>
</dbReference>
<dbReference type="PANTHER" id="PTHR10758">
    <property type="entry name" value="26S PROTEASOME NON-ATPASE REGULATORY SUBUNIT 3/COP9 SIGNALOSOME COMPLEX SUBUNIT 3"/>
    <property type="match status" value="1"/>
</dbReference>
<dbReference type="Pfam" id="PF01399">
    <property type="entry name" value="PCI"/>
    <property type="match status" value="1"/>
</dbReference>
<dbReference type="SMART" id="SM00088">
    <property type="entry name" value="PINT"/>
    <property type="match status" value="1"/>
</dbReference>
<dbReference type="GO" id="GO:0030234">
    <property type="term" value="F:enzyme regulator activity"/>
    <property type="evidence" value="ECO:0007669"/>
    <property type="project" value="InterPro"/>
</dbReference>
<dbReference type="EMBL" id="GL832959">
    <property type="protein sequence ID" value="EGD81381.1"/>
    <property type="molecule type" value="Genomic_DNA"/>
</dbReference>
<dbReference type="InterPro" id="IPR036388">
    <property type="entry name" value="WH-like_DNA-bd_sf"/>
</dbReference>
<dbReference type="Gene3D" id="1.10.10.10">
    <property type="entry name" value="Winged helix-like DNA-binding domain superfamily/Winged helix DNA-binding domain"/>
    <property type="match status" value="1"/>
</dbReference>
<dbReference type="SUPFAM" id="SSF46785">
    <property type="entry name" value="Winged helix' DNA-binding domain"/>
    <property type="match status" value="1"/>
</dbReference>
<feature type="region of interest" description="Disordered" evidence="3">
    <location>
        <begin position="1"/>
        <end position="25"/>
    </location>
</feature>
<dbReference type="Proteomes" id="UP000007799">
    <property type="component" value="Unassembled WGS sequence"/>
</dbReference>
<dbReference type="Gene3D" id="1.25.40.10">
    <property type="entry name" value="Tetratricopeptide repeat domain"/>
    <property type="match status" value="1"/>
</dbReference>
<dbReference type="KEGG" id="sre:PTSG_02100"/>
<accession>F2U2M6</accession>
<dbReference type="Pfam" id="PF25573">
    <property type="entry name" value="TPR_PSMD3_N"/>
    <property type="match status" value="1"/>
</dbReference>
<dbReference type="GO" id="GO:0042176">
    <property type="term" value="P:regulation of protein catabolic process"/>
    <property type="evidence" value="ECO:0007669"/>
    <property type="project" value="InterPro"/>
</dbReference>
<dbReference type="SMART" id="SM00753">
    <property type="entry name" value="PAM"/>
    <property type="match status" value="1"/>
</dbReference>
<dbReference type="InterPro" id="IPR050756">
    <property type="entry name" value="CSN3"/>
</dbReference>
<keyword evidence="2 5" id="KW-0647">Proteasome</keyword>
<dbReference type="InterPro" id="IPR036390">
    <property type="entry name" value="WH_DNA-bd_sf"/>
</dbReference>
<dbReference type="AlphaFoldDB" id="F2U2M6"/>
<dbReference type="Pfam" id="PF08375">
    <property type="entry name" value="Rpn3_C"/>
    <property type="match status" value="1"/>
</dbReference>
<evidence type="ECO:0000259" key="4">
    <source>
        <dbReference type="PROSITE" id="PS50250"/>
    </source>
</evidence>
<name>F2U2M6_SALR5</name>
<dbReference type="OrthoDB" id="1713558at2759"/>
<dbReference type="InterPro" id="IPR013586">
    <property type="entry name" value="PSMD3_C"/>
</dbReference>
<dbReference type="GO" id="GO:0006511">
    <property type="term" value="P:ubiquitin-dependent protein catabolic process"/>
    <property type="evidence" value="ECO:0007669"/>
    <property type="project" value="TreeGrafter"/>
</dbReference>
<dbReference type="PANTHER" id="PTHR10758:SF2">
    <property type="entry name" value="26S PROTEASOME NON-ATPASE REGULATORY SUBUNIT 3"/>
    <property type="match status" value="1"/>
</dbReference>
<evidence type="ECO:0000313" key="6">
    <source>
        <dbReference type="Proteomes" id="UP000007799"/>
    </source>
</evidence>
<evidence type="ECO:0000256" key="3">
    <source>
        <dbReference type="SAM" id="MobiDB-lite"/>
    </source>
</evidence>
<keyword evidence="6" id="KW-1185">Reference proteome</keyword>
<dbReference type="STRING" id="946362.F2U2M6"/>
<dbReference type="GO" id="GO:0008541">
    <property type="term" value="C:proteasome regulatory particle, lid subcomplex"/>
    <property type="evidence" value="ECO:0007669"/>
    <property type="project" value="TreeGrafter"/>
</dbReference>
<evidence type="ECO:0000313" key="5">
    <source>
        <dbReference type="EMBL" id="EGD81381.1"/>
    </source>
</evidence>
<protein>
    <submittedName>
        <fullName evidence="5">Proteasome 26S non-ATPase subunit 3</fullName>
    </submittedName>
</protein>
<organism evidence="5 6">
    <name type="scientific">Salpingoeca rosetta (strain ATCC 50818 / BSB-021)</name>
    <dbReference type="NCBI Taxonomy" id="946362"/>
    <lineage>
        <taxon>Eukaryota</taxon>
        <taxon>Choanoflagellata</taxon>
        <taxon>Craspedida</taxon>
        <taxon>Salpingoecidae</taxon>
        <taxon>Salpingoeca</taxon>
    </lineage>
</organism>
<dbReference type="FunCoup" id="F2U2M6">
    <property type="interactions" value="1707"/>
</dbReference>
<dbReference type="InterPro" id="IPR057985">
    <property type="entry name" value="TPR_PSMD3_N"/>
</dbReference>
<dbReference type="RefSeq" id="XP_004996585.1">
    <property type="nucleotide sequence ID" value="XM_004996528.1"/>
</dbReference>
<evidence type="ECO:0000256" key="1">
    <source>
        <dbReference type="ARBA" id="ARBA00007912"/>
    </source>
</evidence>